<keyword evidence="5 8" id="KW-0812">Transmembrane</keyword>
<dbReference type="RefSeq" id="WP_235120349.1">
    <property type="nucleotide sequence ID" value="NZ_CP090978.1"/>
</dbReference>
<comment type="subcellular location">
    <subcellularLocation>
        <location evidence="1">Membrane</location>
        <topology evidence="1">Multi-pass membrane protein</topology>
    </subcellularLocation>
</comment>
<dbReference type="PANTHER" id="PTHR34975:SF2">
    <property type="entry name" value="SPORE GERMINATION PROTEIN A2"/>
    <property type="match status" value="1"/>
</dbReference>
<evidence type="ECO:0000256" key="2">
    <source>
        <dbReference type="ARBA" id="ARBA00007998"/>
    </source>
</evidence>
<evidence type="ECO:0000313" key="10">
    <source>
        <dbReference type="Proteomes" id="UP001649230"/>
    </source>
</evidence>
<evidence type="ECO:0000256" key="5">
    <source>
        <dbReference type="ARBA" id="ARBA00022692"/>
    </source>
</evidence>
<gene>
    <name evidence="9" type="ORF">L0M14_01535</name>
</gene>
<feature type="transmembrane region" description="Helical" evidence="8">
    <location>
        <begin position="183"/>
        <end position="202"/>
    </location>
</feature>
<keyword evidence="10" id="KW-1185">Reference proteome</keyword>
<proteinExistence type="inferred from homology"/>
<evidence type="ECO:0000256" key="6">
    <source>
        <dbReference type="ARBA" id="ARBA00022989"/>
    </source>
</evidence>
<evidence type="ECO:0000256" key="4">
    <source>
        <dbReference type="ARBA" id="ARBA00022544"/>
    </source>
</evidence>
<dbReference type="PANTHER" id="PTHR34975">
    <property type="entry name" value="SPORE GERMINATION PROTEIN A2"/>
    <property type="match status" value="1"/>
</dbReference>
<protein>
    <submittedName>
        <fullName evidence="9">Spore germination protein</fullName>
    </submittedName>
</protein>
<organism evidence="9 10">
    <name type="scientific">Paenibacillus hexagrammi</name>
    <dbReference type="NCBI Taxonomy" id="2908839"/>
    <lineage>
        <taxon>Bacteria</taxon>
        <taxon>Bacillati</taxon>
        <taxon>Bacillota</taxon>
        <taxon>Bacilli</taxon>
        <taxon>Bacillales</taxon>
        <taxon>Paenibacillaceae</taxon>
        <taxon>Paenibacillus</taxon>
    </lineage>
</organism>
<name>A0ABY3SKF7_9BACL</name>
<comment type="similarity">
    <text evidence="2">Belongs to the amino acid-polyamine-organocation (APC) superfamily. Spore germination protein (SGP) (TC 2.A.3.9) family.</text>
</comment>
<feature type="transmembrane region" description="Helical" evidence="8">
    <location>
        <begin position="113"/>
        <end position="135"/>
    </location>
</feature>
<evidence type="ECO:0000256" key="7">
    <source>
        <dbReference type="ARBA" id="ARBA00023136"/>
    </source>
</evidence>
<evidence type="ECO:0000256" key="3">
    <source>
        <dbReference type="ARBA" id="ARBA00022448"/>
    </source>
</evidence>
<feature type="transmembrane region" description="Helical" evidence="8">
    <location>
        <begin position="36"/>
        <end position="55"/>
    </location>
</feature>
<accession>A0ABY3SKF7</accession>
<evidence type="ECO:0000256" key="1">
    <source>
        <dbReference type="ARBA" id="ARBA00004141"/>
    </source>
</evidence>
<keyword evidence="4" id="KW-0309">Germination</keyword>
<dbReference type="EMBL" id="CP090978">
    <property type="protein sequence ID" value="UJF33958.1"/>
    <property type="molecule type" value="Genomic_DNA"/>
</dbReference>
<dbReference type="InterPro" id="IPR004761">
    <property type="entry name" value="Spore_GerAB"/>
</dbReference>
<feature type="transmembrane region" description="Helical" evidence="8">
    <location>
        <begin position="142"/>
        <end position="163"/>
    </location>
</feature>
<feature type="transmembrane region" description="Helical" evidence="8">
    <location>
        <begin position="75"/>
        <end position="93"/>
    </location>
</feature>
<dbReference type="Proteomes" id="UP001649230">
    <property type="component" value="Chromosome"/>
</dbReference>
<dbReference type="Pfam" id="PF03845">
    <property type="entry name" value="Spore_permease"/>
    <property type="match status" value="1"/>
</dbReference>
<keyword evidence="7 8" id="KW-0472">Membrane</keyword>
<feature type="transmembrane region" description="Helical" evidence="8">
    <location>
        <begin position="332"/>
        <end position="353"/>
    </location>
</feature>
<evidence type="ECO:0000313" key="9">
    <source>
        <dbReference type="EMBL" id="UJF33958.1"/>
    </source>
</evidence>
<evidence type="ECO:0000256" key="8">
    <source>
        <dbReference type="SAM" id="Phobius"/>
    </source>
</evidence>
<feature type="transmembrane region" description="Helical" evidence="8">
    <location>
        <begin position="268"/>
        <end position="289"/>
    </location>
</feature>
<sequence>MNGRLSSMQTFTLLLVCLLATAIIFGTPKQVNDVWLVEIFSLIPAVMLFMMYVILLYADAGKGYYDLLIRAWGKYAGKALVISYSTYFLYIGARNVRDMLELVMTTILRYTPGQVVVVLFVLVVAYAAAGGIQMLGRLSESIVVFILLFFLTISILLLISGSLDPERLLPLFSDGILPELKESVTSTLWFPYGELIVFLVFAPRLGDRRQFRKSGLLAIITAGMILTLSDLIQTAAMGKDYEKFSAFPLLDASRLINVVEFITRMDTLVGLIIIFGVVLKCAVFLYAGAQGLSTVFRKASRSYVVPLALLVGAMSLLVTRNFAEHSEEGLKYVIYVLHIPFQLLIPLCTGLLLKIRKPRKGGRHEPYPIS</sequence>
<reference evidence="9 10" key="1">
    <citation type="journal article" date="2024" name="Int. J. Syst. Evol. Microbiol.">
        <title>Paenibacillus hexagrammi sp. nov., a novel bacterium isolated from the gut content of Hexagrammos agrammus.</title>
        <authorList>
            <person name="Jung H.K."/>
            <person name="Kim D.G."/>
            <person name="Zin H."/>
            <person name="Park J."/>
            <person name="Jung H."/>
            <person name="Kim Y.O."/>
            <person name="Kong H.J."/>
            <person name="Kim J.W."/>
            <person name="Kim Y.S."/>
        </authorList>
    </citation>
    <scope>NUCLEOTIDE SEQUENCE [LARGE SCALE GENOMIC DNA]</scope>
    <source>
        <strain evidence="9 10">YPD9-1</strain>
    </source>
</reference>
<feature type="transmembrane region" description="Helical" evidence="8">
    <location>
        <begin position="301"/>
        <end position="320"/>
    </location>
</feature>
<keyword evidence="6 8" id="KW-1133">Transmembrane helix</keyword>
<feature type="transmembrane region" description="Helical" evidence="8">
    <location>
        <begin position="214"/>
        <end position="236"/>
    </location>
</feature>
<dbReference type="NCBIfam" id="TIGR00912">
    <property type="entry name" value="2A0309"/>
    <property type="match status" value="1"/>
</dbReference>
<keyword evidence="3" id="KW-0813">Transport</keyword>